<organism evidence="2 3">
    <name type="scientific">Agrobacterium tumefaciens</name>
    <dbReference type="NCBI Taxonomy" id="358"/>
    <lineage>
        <taxon>Bacteria</taxon>
        <taxon>Pseudomonadati</taxon>
        <taxon>Pseudomonadota</taxon>
        <taxon>Alphaproteobacteria</taxon>
        <taxon>Hyphomicrobiales</taxon>
        <taxon>Rhizobiaceae</taxon>
        <taxon>Rhizobium/Agrobacterium group</taxon>
        <taxon>Agrobacterium</taxon>
        <taxon>Agrobacterium tumefaciens complex</taxon>
    </lineage>
</organism>
<name>A0A2L2L8E9_AGRTU</name>
<dbReference type="EMBL" id="CP026924">
    <property type="protein sequence ID" value="AVH40607.1"/>
    <property type="molecule type" value="Genomic_DNA"/>
</dbReference>
<evidence type="ECO:0000313" key="3">
    <source>
        <dbReference type="Proteomes" id="UP000237717"/>
    </source>
</evidence>
<evidence type="ECO:0000256" key="1">
    <source>
        <dbReference type="SAM" id="MobiDB-lite"/>
    </source>
</evidence>
<dbReference type="Proteomes" id="UP000237717">
    <property type="component" value="Chromosome I"/>
</dbReference>
<evidence type="ECO:0000313" key="2">
    <source>
        <dbReference type="EMBL" id="AVH40607.1"/>
    </source>
</evidence>
<dbReference type="AlphaFoldDB" id="A0A2L2L8E9"/>
<accession>A0A2L2L8E9</accession>
<gene>
    <name evidence="2" type="ORF">At1D1609_05550</name>
</gene>
<protein>
    <submittedName>
        <fullName evidence="2">Uncharacterized protein</fullName>
    </submittedName>
</protein>
<dbReference type="RefSeq" id="WP_158662886.1">
    <property type="nucleotide sequence ID" value="NZ_CP026924.1"/>
</dbReference>
<proteinExistence type="predicted"/>
<reference evidence="2 3" key="1">
    <citation type="submission" date="2018-02" db="EMBL/GenBank/DDBJ databases">
        <title>Complete genome sequence of Agrobacterium tumefaciens 1D1609.</title>
        <authorList>
            <person name="Cho S.-T."/>
            <person name="Haryono M."/>
            <person name="Chang H.-H."/>
            <person name="Santos M.N."/>
            <person name="Lai E.-M."/>
            <person name="Kuo C.-H."/>
        </authorList>
    </citation>
    <scope>NUCLEOTIDE SEQUENCE [LARGE SCALE GENOMIC DNA]</scope>
    <source>
        <strain evidence="2 3">1D1609</strain>
    </source>
</reference>
<sequence length="52" mass="5801">MASALKPLVPLPPPSQPLVDAGGRMNKDWYLYLKELDRHLREVEERATAGGL</sequence>
<feature type="region of interest" description="Disordered" evidence="1">
    <location>
        <begin position="1"/>
        <end position="20"/>
    </location>
</feature>